<dbReference type="RefSeq" id="WP_106985296.1">
    <property type="nucleotide sequence ID" value="NZ_CP035934.2"/>
</dbReference>
<feature type="region of interest" description="Disordered" evidence="1">
    <location>
        <begin position="700"/>
        <end position="723"/>
    </location>
</feature>
<dbReference type="SUPFAM" id="SSF54106">
    <property type="entry name" value="LysM domain"/>
    <property type="match status" value="1"/>
</dbReference>
<sequence>MSNKALVTVQILDALGNPIPKIHYQVRNQKTDQHVVKGITNSKGCFYEIQRDKGTVLDVYVKNLFDDGMKKVKSFTLSKDRMLVKVISPKLLIDLKTLENNGKQGGYKRKTHIVQKGDTLTSIAQKYQTTVRALDVLNNLENKNKISIGQIIKLPVNTPATGNKSSQDKKPQPIKKQPEKTKSQKSAPPKHDEKKANQSSESKLDDYKNKALEKLNEWYEDGKKALTEAVKIEMKEDRSQDGGTPKSDTSNLCKSSPQCISSGQSELIREINIRLAGFGGALPTDKFTPLTEACIKQFQRDYMGVPETGKICGTLLSSLDKFRDEYGISKFMESFKCPCGKCSGFGKARSGTFTFESFQKNTNTYIKVQKTLTEPKGMHRSLIWGLKAMEFYFSKKENPRGYKISGISSGYRCVDNNLKNRRATVNHLGTAVDIIIRDKNNQAIDKNELENHVRKEWFCKYLNAAMGWLPNQFGLEKLSHGATSWVHLDIREFSNEFKDDNFFSSSKEVLNGDYLINIFKKDGNLIKVLGCAGLTSNQENSKLSDSSLEELIKQLGDVIAHGEGNYESYNSGTKNVKDDKVGFSFRNPPKGTVTSKTINQIIANAKEKDGNNKDRLFATGKYQTTYYTLQAGIDKGYFTGSEVYDVNMQEKVFREFLISKRSTLYEFVRNGKGNLTDAQYDAAQEWASVAVPKGKPIGSGAISNGKKSYYEKKGQNSSSDESTKKVIEILAKIQSYHANKKKV</sequence>
<feature type="region of interest" description="Disordered" evidence="1">
    <location>
        <begin position="156"/>
        <end position="207"/>
    </location>
</feature>
<dbReference type="Gene3D" id="1.10.530.10">
    <property type="match status" value="1"/>
</dbReference>
<evidence type="ECO:0000313" key="3">
    <source>
        <dbReference type="EMBL" id="RLL36615.1"/>
    </source>
</evidence>
<dbReference type="Proteomes" id="UP000273105">
    <property type="component" value="Unassembled WGS sequence"/>
</dbReference>
<comment type="caution">
    <text evidence="3">The sequence shown here is derived from an EMBL/GenBank/DDBJ whole genome shotgun (WGS) entry which is preliminary data.</text>
</comment>
<gene>
    <name evidence="4" type="ORF">D9K79_09965</name>
    <name evidence="3" type="ORF">D9K80_05500</name>
</gene>
<dbReference type="PANTHER" id="PTHR33734">
    <property type="entry name" value="LYSM DOMAIN-CONTAINING GPI-ANCHORED PROTEIN 2"/>
    <property type="match status" value="1"/>
</dbReference>
<reference evidence="5 6" key="1">
    <citation type="submission" date="2018-09" db="EMBL/GenBank/DDBJ databases">
        <title>The draft genome of Acinetobacter sp. strains.</title>
        <authorList>
            <person name="Qin J."/>
            <person name="Feng Y."/>
            <person name="Zong Z."/>
        </authorList>
    </citation>
    <scope>NUCLEOTIDE SEQUENCE [LARGE SCALE GENOMIC DNA]</scope>
    <source>
        <strain evidence="4 6">WCHAc060001</strain>
        <strain evidence="3 5">WCHAc060003</strain>
    </source>
</reference>
<organism evidence="3 5">
    <name type="scientific">Acinetobacter cumulans</name>
    <dbReference type="NCBI Taxonomy" id="2136182"/>
    <lineage>
        <taxon>Bacteria</taxon>
        <taxon>Pseudomonadati</taxon>
        <taxon>Pseudomonadota</taxon>
        <taxon>Gammaproteobacteria</taxon>
        <taxon>Moraxellales</taxon>
        <taxon>Moraxellaceae</taxon>
        <taxon>Acinetobacter</taxon>
    </lineage>
</organism>
<dbReference type="PANTHER" id="PTHR33734:SF22">
    <property type="entry name" value="MEMBRANE-BOUND LYTIC MUREIN TRANSGLYCOSYLASE D"/>
    <property type="match status" value="1"/>
</dbReference>
<feature type="compositionally biased region" description="Polar residues" evidence="1">
    <location>
        <begin position="246"/>
        <end position="257"/>
    </location>
</feature>
<feature type="compositionally biased region" description="Basic and acidic residues" evidence="1">
    <location>
        <begin position="166"/>
        <end position="182"/>
    </location>
</feature>
<dbReference type="Pfam" id="PF01476">
    <property type="entry name" value="LysM"/>
    <property type="match status" value="1"/>
</dbReference>
<accession>A0A498D2L9</accession>
<protein>
    <submittedName>
        <fullName evidence="3">LysM peptidoglycan-binding domain-containing protein</fullName>
    </submittedName>
</protein>
<keyword evidence="6" id="KW-1185">Reference proteome</keyword>
<evidence type="ECO:0000313" key="5">
    <source>
        <dbReference type="Proteomes" id="UP000267166"/>
    </source>
</evidence>
<dbReference type="PROSITE" id="PS51782">
    <property type="entry name" value="LYSM"/>
    <property type="match status" value="1"/>
</dbReference>
<evidence type="ECO:0000313" key="4">
    <source>
        <dbReference type="EMBL" id="RLL44411.1"/>
    </source>
</evidence>
<dbReference type="CDD" id="cd00118">
    <property type="entry name" value="LysM"/>
    <property type="match status" value="1"/>
</dbReference>
<feature type="compositionally biased region" description="Basic and acidic residues" evidence="1">
    <location>
        <begin position="189"/>
        <end position="207"/>
    </location>
</feature>
<evidence type="ECO:0000256" key="1">
    <source>
        <dbReference type="SAM" id="MobiDB-lite"/>
    </source>
</evidence>
<evidence type="ECO:0000259" key="2">
    <source>
        <dbReference type="PROSITE" id="PS51782"/>
    </source>
</evidence>
<dbReference type="InterPro" id="IPR018392">
    <property type="entry name" value="LysM"/>
</dbReference>
<proteinExistence type="predicted"/>
<dbReference type="EMBL" id="RCHD01000009">
    <property type="protein sequence ID" value="RLL36615.1"/>
    <property type="molecule type" value="Genomic_DNA"/>
</dbReference>
<dbReference type="Gene3D" id="3.10.350.10">
    <property type="entry name" value="LysM domain"/>
    <property type="match status" value="1"/>
</dbReference>
<name>A0A498D2L9_9GAMM</name>
<dbReference type="AlphaFoldDB" id="A0A498D2L9"/>
<dbReference type="Proteomes" id="UP000267166">
    <property type="component" value="Unassembled WGS sequence"/>
</dbReference>
<dbReference type="EMBL" id="RCHE01000021">
    <property type="protein sequence ID" value="RLL44411.1"/>
    <property type="molecule type" value="Genomic_DNA"/>
</dbReference>
<evidence type="ECO:0000313" key="6">
    <source>
        <dbReference type="Proteomes" id="UP000273105"/>
    </source>
</evidence>
<dbReference type="InterPro" id="IPR036779">
    <property type="entry name" value="LysM_dom_sf"/>
</dbReference>
<dbReference type="SMART" id="SM00257">
    <property type="entry name" value="LysM"/>
    <property type="match status" value="1"/>
</dbReference>
<feature type="region of interest" description="Disordered" evidence="1">
    <location>
        <begin position="234"/>
        <end position="257"/>
    </location>
</feature>
<feature type="domain" description="LysM" evidence="2">
    <location>
        <begin position="110"/>
        <end position="154"/>
    </location>
</feature>